<keyword evidence="2" id="KW-1133">Transmembrane helix</keyword>
<keyword evidence="1" id="KW-0175">Coiled coil</keyword>
<keyword evidence="4" id="KW-1185">Reference proteome</keyword>
<accession>A0ABT3NRM2</accession>
<gene>
    <name evidence="3" type="ORF">OF850_04145</name>
</gene>
<dbReference type="InterPro" id="IPR014345">
    <property type="entry name" value="XrtA_polysacc_chain"/>
</dbReference>
<feature type="transmembrane region" description="Helical" evidence="2">
    <location>
        <begin position="467"/>
        <end position="489"/>
    </location>
</feature>
<organism evidence="3 4">
    <name type="scientific">Sabulicella glaciei</name>
    <dbReference type="NCBI Taxonomy" id="2984948"/>
    <lineage>
        <taxon>Bacteria</taxon>
        <taxon>Pseudomonadati</taxon>
        <taxon>Pseudomonadota</taxon>
        <taxon>Alphaproteobacteria</taxon>
        <taxon>Acetobacterales</taxon>
        <taxon>Acetobacteraceae</taxon>
        <taxon>Sabulicella</taxon>
    </lineage>
</organism>
<dbReference type="PANTHER" id="PTHR32309:SF13">
    <property type="entry name" value="FERRIC ENTEROBACTIN TRANSPORT PROTEIN FEPE"/>
    <property type="match status" value="1"/>
</dbReference>
<evidence type="ECO:0008006" key="5">
    <source>
        <dbReference type="Google" id="ProtNLM"/>
    </source>
</evidence>
<evidence type="ECO:0000256" key="2">
    <source>
        <dbReference type="SAM" id="Phobius"/>
    </source>
</evidence>
<feature type="coiled-coil region" evidence="1">
    <location>
        <begin position="159"/>
        <end position="236"/>
    </location>
</feature>
<dbReference type="InterPro" id="IPR050445">
    <property type="entry name" value="Bact_polysacc_biosynth/exp"/>
</dbReference>
<dbReference type="Proteomes" id="UP001526430">
    <property type="component" value="Unassembled WGS sequence"/>
</dbReference>
<dbReference type="EMBL" id="JAPFQI010000001">
    <property type="protein sequence ID" value="MCW8084808.1"/>
    <property type="molecule type" value="Genomic_DNA"/>
</dbReference>
<protein>
    <recommendedName>
        <fullName evidence="5">Polysaccharide chain length determinant protein, PEP-CTERM locus subfamily</fullName>
    </recommendedName>
</protein>
<proteinExistence type="predicted"/>
<dbReference type="NCBIfam" id="TIGR03007">
    <property type="entry name" value="pepcterm_ChnLen"/>
    <property type="match status" value="1"/>
</dbReference>
<feature type="transmembrane region" description="Helical" evidence="2">
    <location>
        <begin position="21"/>
        <end position="39"/>
    </location>
</feature>
<dbReference type="PANTHER" id="PTHR32309">
    <property type="entry name" value="TYROSINE-PROTEIN KINASE"/>
    <property type="match status" value="1"/>
</dbReference>
<feature type="transmembrane region" description="Helical" evidence="2">
    <location>
        <begin position="414"/>
        <end position="437"/>
    </location>
</feature>
<comment type="caution">
    <text evidence="3">The sequence shown here is derived from an EMBL/GenBank/DDBJ whole genome shotgun (WGS) entry which is preliminary data.</text>
</comment>
<evidence type="ECO:0000313" key="4">
    <source>
        <dbReference type="Proteomes" id="UP001526430"/>
    </source>
</evidence>
<sequence>MSPVADLRRYAAAAWKRRWPALLVAWVVAILGWIGVASLPDRYESSARIYADADAILGQTLRGIAVDGATAAQVETLQRTLLARPNLERVIARTDLGLRVNSEREREGMVASLATSIRITPQARNLFRVEYTDSDPTIARAVVQTVLDLFMERVSGNDREQMQNARTFVNQQVATYEAQLREAERRRAEFRSRYVDLIPNETTGGASRFEAARQRLNELRGELQDTEMRRDIIRRQVEQTPRTLPADVLARGGGNAGPLAAAEAELRQLLTRYTDQHPAIAMQRSIVADLRRTGGGAGGSVRGEPRSNPAFESLQTRLVDAEGDIASLRRRITAETQEVERLESLARGAPQLLAQLTDLDRDYGILRRSYEELLQRRESLQIAGAARTGADQVRLDIIEPPSQPVAPTGPNRPLFAAGALVAALGAGAAVAVLLSLLDSSIYSLRELRDLGLPVLGAVSPARPKRRLLPAAVFAGALSLLFVCFLGVAAGGADILRKVLA</sequence>
<feature type="coiled-coil region" evidence="1">
    <location>
        <begin position="311"/>
        <end position="345"/>
    </location>
</feature>
<keyword evidence="2" id="KW-0812">Transmembrane</keyword>
<dbReference type="RefSeq" id="WP_301588541.1">
    <property type="nucleotide sequence ID" value="NZ_JAPFQI010000001.1"/>
</dbReference>
<name>A0ABT3NRM2_9PROT</name>
<keyword evidence="2" id="KW-0472">Membrane</keyword>
<evidence type="ECO:0000256" key="1">
    <source>
        <dbReference type="SAM" id="Coils"/>
    </source>
</evidence>
<reference evidence="3 4" key="1">
    <citation type="submission" date="2022-10" db="EMBL/GenBank/DDBJ databases">
        <title>Roseococcus glaciei nov., sp. nov., isolated from glacier.</title>
        <authorList>
            <person name="Liu Q."/>
            <person name="Xin Y.-H."/>
        </authorList>
    </citation>
    <scope>NUCLEOTIDE SEQUENCE [LARGE SCALE GENOMIC DNA]</scope>
    <source>
        <strain evidence="3 4">MDT2-1-1</strain>
    </source>
</reference>
<evidence type="ECO:0000313" key="3">
    <source>
        <dbReference type="EMBL" id="MCW8084808.1"/>
    </source>
</evidence>